<gene>
    <name evidence="1" type="ORF">MCOR_14808</name>
</gene>
<dbReference type="EMBL" id="CACVKT020002586">
    <property type="protein sequence ID" value="CAC5378629.1"/>
    <property type="molecule type" value="Genomic_DNA"/>
</dbReference>
<sequence length="233" mass="27064">MNRFGTHQLSHSYFHVDAKADRCKQFMTITGSTFHPLLKQLVPLAIMECPSENKQFLSVFFSNLKEAIKEKFEDEEFDPTGIICDEASCNWQAMQEIFGRDLVERSKSCDFHYKQRINRTKGKITSGDDDKEIFKTWWNKRRAHWCYAFRPDHFAPGANLAEVTNARFFHRGSVNLSLIAAALDDVVDSLIFEKRYKKIGENIKVTGSGRTFFNIRETELKRISSPKSKTKYN</sequence>
<evidence type="ECO:0000313" key="2">
    <source>
        <dbReference type="Proteomes" id="UP000507470"/>
    </source>
</evidence>
<dbReference type="OrthoDB" id="5984710at2759"/>
<name>A0A6J8B7Q7_MYTCO</name>
<accession>A0A6J8B7Q7</accession>
<evidence type="ECO:0008006" key="3">
    <source>
        <dbReference type="Google" id="ProtNLM"/>
    </source>
</evidence>
<evidence type="ECO:0000313" key="1">
    <source>
        <dbReference type="EMBL" id="CAC5378629.1"/>
    </source>
</evidence>
<proteinExistence type="predicted"/>
<dbReference type="Proteomes" id="UP000507470">
    <property type="component" value="Unassembled WGS sequence"/>
</dbReference>
<keyword evidence="2" id="KW-1185">Reference proteome</keyword>
<dbReference type="AlphaFoldDB" id="A0A6J8B7Q7"/>
<reference evidence="1 2" key="1">
    <citation type="submission" date="2020-06" db="EMBL/GenBank/DDBJ databases">
        <authorList>
            <person name="Li R."/>
            <person name="Bekaert M."/>
        </authorList>
    </citation>
    <scope>NUCLEOTIDE SEQUENCE [LARGE SCALE GENOMIC DNA]</scope>
    <source>
        <strain evidence="2">wild</strain>
    </source>
</reference>
<organism evidence="1 2">
    <name type="scientific">Mytilus coruscus</name>
    <name type="common">Sea mussel</name>
    <dbReference type="NCBI Taxonomy" id="42192"/>
    <lineage>
        <taxon>Eukaryota</taxon>
        <taxon>Metazoa</taxon>
        <taxon>Spiralia</taxon>
        <taxon>Lophotrochozoa</taxon>
        <taxon>Mollusca</taxon>
        <taxon>Bivalvia</taxon>
        <taxon>Autobranchia</taxon>
        <taxon>Pteriomorphia</taxon>
        <taxon>Mytilida</taxon>
        <taxon>Mytiloidea</taxon>
        <taxon>Mytilidae</taxon>
        <taxon>Mytilinae</taxon>
        <taxon>Mytilus</taxon>
    </lineage>
</organism>
<protein>
    <recommendedName>
        <fullName evidence="3">MULE transposase domain-containing protein</fullName>
    </recommendedName>
</protein>